<dbReference type="InterPro" id="IPR027443">
    <property type="entry name" value="IPNS-like_sf"/>
</dbReference>
<evidence type="ECO:0008006" key="4">
    <source>
        <dbReference type="Google" id="ProtNLM"/>
    </source>
</evidence>
<dbReference type="EMBL" id="JAACJO010000008">
    <property type="protein sequence ID" value="KAF5355130.1"/>
    <property type="molecule type" value="Genomic_DNA"/>
</dbReference>
<dbReference type="OrthoDB" id="8249012at2759"/>
<reference evidence="2 3" key="1">
    <citation type="journal article" date="2020" name="ISME J.">
        <title>Uncovering the hidden diversity of litter-decomposition mechanisms in mushroom-forming fungi.</title>
        <authorList>
            <person name="Floudas D."/>
            <person name="Bentzer J."/>
            <person name="Ahren D."/>
            <person name="Johansson T."/>
            <person name="Persson P."/>
            <person name="Tunlid A."/>
        </authorList>
    </citation>
    <scope>NUCLEOTIDE SEQUENCE [LARGE SCALE GENOMIC DNA]</scope>
    <source>
        <strain evidence="2 3">CBS 146.42</strain>
    </source>
</reference>
<keyword evidence="3" id="KW-1185">Reference proteome</keyword>
<gene>
    <name evidence="2" type="ORF">D9756_005570</name>
</gene>
<sequence length="484" mass="54166">MYSLSRHIRRASPILSRRLATAAPVKRQPKDEGTISAIFTTLTPGEEHAALPDRFATLKKEIFKDEMVESWREVLSELEGTVAEIMEKGNTLVTRVSYEDIKSGQVSQAQIDHIKQVGTVIITGAVPQEEALGWKQQIRDYAAANFGRFPEDNIQVFEIYNSVGQTLARTHPGLINTHKFMLSLWHTSSPDQVRLDTPISYYDRLRIRQPGDAKFTLGPHIDGGSVERWEDPGFRTVFSNILKGGNHWRHHDPFDATPRISVKSDLYNVPNACSIFRPWQGWTALSSTGPGEGTLQILPNLSIASPYIILRPFFRPKNPRSDSLKFEDWELDLDGSRFPGSSIGKTQELNVKSHPHLRLDKTMVSLPKVEPGDQVYWHCDVVHAVEGQHHGLGDSSVFYIPAVPLTLHNAHYLRDQRNNFVAGLPAPDFPGGEGESKCTGRGSAKDVSSAEGRRALGFEKFEAPPLAPQAEKEFLNNINRILEL</sequence>
<evidence type="ECO:0000313" key="2">
    <source>
        <dbReference type="EMBL" id="KAF5355130.1"/>
    </source>
</evidence>
<dbReference type="PANTHER" id="PTHR30613">
    <property type="entry name" value="UNCHARACTERIZED PROTEIN YBIU-RELATED"/>
    <property type="match status" value="1"/>
</dbReference>
<evidence type="ECO:0000313" key="3">
    <source>
        <dbReference type="Proteomes" id="UP000559027"/>
    </source>
</evidence>
<accession>A0A8H5D7S7</accession>
<proteinExistence type="predicted"/>
<dbReference type="AlphaFoldDB" id="A0A8H5D7S7"/>
<protein>
    <recommendedName>
        <fullName evidence="4">DUF1479-domain-containing protein</fullName>
    </recommendedName>
</protein>
<dbReference type="Pfam" id="PF07350">
    <property type="entry name" value="Gig2-like"/>
    <property type="match status" value="1"/>
</dbReference>
<dbReference type="SUPFAM" id="SSF51197">
    <property type="entry name" value="Clavaminate synthase-like"/>
    <property type="match status" value="1"/>
</dbReference>
<dbReference type="InterPro" id="IPR010856">
    <property type="entry name" value="Gig2-like"/>
</dbReference>
<comment type="caution">
    <text evidence="2">The sequence shown here is derived from an EMBL/GenBank/DDBJ whole genome shotgun (WGS) entry which is preliminary data.</text>
</comment>
<evidence type="ECO:0000256" key="1">
    <source>
        <dbReference type="SAM" id="MobiDB-lite"/>
    </source>
</evidence>
<dbReference type="Proteomes" id="UP000559027">
    <property type="component" value="Unassembled WGS sequence"/>
</dbReference>
<dbReference type="PANTHER" id="PTHR30613:SF1">
    <property type="entry name" value="DUF1479 DOMAIN PROTEIN (AFU_ORTHOLOGUE AFUA_5G09280)"/>
    <property type="match status" value="1"/>
</dbReference>
<organism evidence="2 3">
    <name type="scientific">Leucocoprinus leucothites</name>
    <dbReference type="NCBI Taxonomy" id="201217"/>
    <lineage>
        <taxon>Eukaryota</taxon>
        <taxon>Fungi</taxon>
        <taxon>Dikarya</taxon>
        <taxon>Basidiomycota</taxon>
        <taxon>Agaricomycotina</taxon>
        <taxon>Agaricomycetes</taxon>
        <taxon>Agaricomycetidae</taxon>
        <taxon>Agaricales</taxon>
        <taxon>Agaricineae</taxon>
        <taxon>Agaricaceae</taxon>
        <taxon>Leucocoprinus</taxon>
    </lineage>
</organism>
<name>A0A8H5D7S7_9AGAR</name>
<dbReference type="Gene3D" id="2.60.120.330">
    <property type="entry name" value="B-lactam Antibiotic, Isopenicillin N Synthase, Chain"/>
    <property type="match status" value="1"/>
</dbReference>
<feature type="region of interest" description="Disordered" evidence="1">
    <location>
        <begin position="431"/>
        <end position="450"/>
    </location>
</feature>